<keyword evidence="4" id="KW-0479">Metal-binding</keyword>
<feature type="domain" description="RING-type" evidence="12">
    <location>
        <begin position="118"/>
        <end position="330"/>
    </location>
</feature>
<proteinExistence type="predicted"/>
<dbReference type="Gene3D" id="3.30.40.10">
    <property type="entry name" value="Zinc/RING finger domain, C3HC4 (zinc finger)"/>
    <property type="match status" value="1"/>
</dbReference>
<dbReference type="InterPro" id="IPR044066">
    <property type="entry name" value="TRIAD_supradom"/>
</dbReference>
<reference evidence="13" key="1">
    <citation type="submission" date="2020-05" db="EMBL/GenBank/DDBJ databases">
        <title>Phylogenomic resolution of chytrid fungi.</title>
        <authorList>
            <person name="Stajich J.E."/>
            <person name="Amses K."/>
            <person name="Simmons R."/>
            <person name="Seto K."/>
            <person name="Myers J."/>
            <person name="Bonds A."/>
            <person name="Quandt C.A."/>
            <person name="Barry K."/>
            <person name="Liu P."/>
            <person name="Grigoriev I."/>
            <person name="Longcore J.E."/>
            <person name="James T.Y."/>
        </authorList>
    </citation>
    <scope>NUCLEOTIDE SEQUENCE</scope>
    <source>
        <strain evidence="13">PLAUS21</strain>
    </source>
</reference>
<evidence type="ECO:0000256" key="2">
    <source>
        <dbReference type="ARBA" id="ARBA00012251"/>
    </source>
</evidence>
<keyword evidence="8" id="KW-0862">Zinc</keyword>
<keyword evidence="6 9" id="KW-0863">Zinc-finger</keyword>
<evidence type="ECO:0000256" key="10">
    <source>
        <dbReference type="SAM" id="MobiDB-lite"/>
    </source>
</evidence>
<feature type="region of interest" description="Disordered" evidence="10">
    <location>
        <begin position="1"/>
        <end position="21"/>
    </location>
</feature>
<dbReference type="InterPro" id="IPR031127">
    <property type="entry name" value="E3_UB_ligase_RBR"/>
</dbReference>
<dbReference type="SMART" id="SM00647">
    <property type="entry name" value="IBR"/>
    <property type="match status" value="2"/>
</dbReference>
<dbReference type="AlphaFoldDB" id="A0AAD5ULW3"/>
<dbReference type="EMBL" id="JADGKB010000004">
    <property type="protein sequence ID" value="KAJ3261745.1"/>
    <property type="molecule type" value="Genomic_DNA"/>
</dbReference>
<dbReference type="FunFam" id="1.20.120.1750:FF:000007">
    <property type="entry name" value="RBR-type E3 ubiquitin transferase"/>
    <property type="match status" value="1"/>
</dbReference>
<name>A0AAD5ULW3_9FUNG</name>
<evidence type="ECO:0000256" key="8">
    <source>
        <dbReference type="ARBA" id="ARBA00022833"/>
    </source>
</evidence>
<evidence type="ECO:0000256" key="9">
    <source>
        <dbReference type="PROSITE-ProRule" id="PRU00175"/>
    </source>
</evidence>
<keyword evidence="3" id="KW-0808">Transferase</keyword>
<dbReference type="CDD" id="cd20346">
    <property type="entry name" value="BRcat_RBR_ANKIB1"/>
    <property type="match status" value="1"/>
</dbReference>
<dbReference type="InterPro" id="IPR048962">
    <property type="entry name" value="ARIH1-like_UBL"/>
</dbReference>
<dbReference type="SUPFAM" id="SSF57850">
    <property type="entry name" value="RING/U-box"/>
    <property type="match status" value="2"/>
</dbReference>
<evidence type="ECO:0000256" key="4">
    <source>
        <dbReference type="ARBA" id="ARBA00022723"/>
    </source>
</evidence>
<dbReference type="InterPro" id="IPR002867">
    <property type="entry name" value="IBR_dom"/>
</dbReference>
<dbReference type="Pfam" id="PF01485">
    <property type="entry name" value="IBR"/>
    <property type="match status" value="1"/>
</dbReference>
<dbReference type="Proteomes" id="UP001210925">
    <property type="component" value="Unassembled WGS sequence"/>
</dbReference>
<organism evidence="13 14">
    <name type="scientific">Boothiomyces macroporosus</name>
    <dbReference type="NCBI Taxonomy" id="261099"/>
    <lineage>
        <taxon>Eukaryota</taxon>
        <taxon>Fungi</taxon>
        <taxon>Fungi incertae sedis</taxon>
        <taxon>Chytridiomycota</taxon>
        <taxon>Chytridiomycota incertae sedis</taxon>
        <taxon>Chytridiomycetes</taxon>
        <taxon>Rhizophydiales</taxon>
        <taxon>Terramycetaceae</taxon>
        <taxon>Boothiomyces</taxon>
    </lineage>
</organism>
<sequence length="495" mass="57570">MSDFESDTMDEDDFDYSQEDEEQDFVFEPVIPEKDIKRSYDVEYKCYSPSDIEKIQNEEISHVCNILGCTKENASTLLRHFKWNKERLIESYMENEDAVKKEAGVIMDVKEPKLITVPGFSCDICCNDQDNLLTFALSCDHRFCADCYEHYLTDKIKEGESRYITCAENCNLIVDEKAIQLLVKPEIYQKYKILLLRAFVDDHKSLHWCPYPNCENAVKCLITKAQLDTIVPTVECSSGHRFCFGCGLKDHQPAICDVVKRWLKKCADDSETSNWIAANTKECVKCFSMIEKNGGCNHMTCRKCKHEFCWICLGPWADHGTSWYNCSRYEEKESVDARDAQTKSRQALERYLHYYNRYANHDQSAKLDKQLYEATEKKMEVMQKSSDFSWIQVQFLKSAVDVLLKSRATLMWTYALAYYLARNSNATALFEDNQRDLEMAVEALSGLLETQITPENAAELRQTVLDKTEYVNRRRQILLSDTAAGHLEKRWEYSF</sequence>
<keyword evidence="5" id="KW-0677">Repeat</keyword>
<dbReference type="FunFam" id="3.30.40.10:FF:000019">
    <property type="entry name" value="RBR-type E3 ubiquitin transferase"/>
    <property type="match status" value="1"/>
</dbReference>
<evidence type="ECO:0000259" key="12">
    <source>
        <dbReference type="PROSITE" id="PS51873"/>
    </source>
</evidence>
<dbReference type="InterPro" id="IPR013083">
    <property type="entry name" value="Znf_RING/FYVE/PHD"/>
</dbReference>
<dbReference type="InterPro" id="IPR045840">
    <property type="entry name" value="Ariadne"/>
</dbReference>
<dbReference type="CDD" id="cd20356">
    <property type="entry name" value="Rcat_RBR_HHARI-like"/>
    <property type="match status" value="1"/>
</dbReference>
<protein>
    <recommendedName>
        <fullName evidence="2">RBR-type E3 ubiquitin transferase</fullName>
        <ecNumber evidence="2">2.3.2.31</ecNumber>
    </recommendedName>
</protein>
<keyword evidence="14" id="KW-1185">Reference proteome</keyword>
<dbReference type="Pfam" id="PF22191">
    <property type="entry name" value="IBR_1"/>
    <property type="match status" value="1"/>
</dbReference>
<dbReference type="PROSITE" id="PS51873">
    <property type="entry name" value="TRIAD"/>
    <property type="match status" value="1"/>
</dbReference>
<dbReference type="GO" id="GO:0008270">
    <property type="term" value="F:zinc ion binding"/>
    <property type="evidence" value="ECO:0007669"/>
    <property type="project" value="UniProtKB-KW"/>
</dbReference>
<accession>A0AAD5ULW3</accession>
<dbReference type="Pfam" id="PF19422">
    <property type="entry name" value="Ariadne"/>
    <property type="match status" value="1"/>
</dbReference>
<evidence type="ECO:0000259" key="11">
    <source>
        <dbReference type="PROSITE" id="PS50089"/>
    </source>
</evidence>
<dbReference type="PROSITE" id="PS50089">
    <property type="entry name" value="ZF_RING_2"/>
    <property type="match status" value="1"/>
</dbReference>
<evidence type="ECO:0000313" key="13">
    <source>
        <dbReference type="EMBL" id="KAJ3261745.1"/>
    </source>
</evidence>
<dbReference type="Pfam" id="PF21235">
    <property type="entry name" value="UBA_ARI1"/>
    <property type="match status" value="1"/>
</dbReference>
<evidence type="ECO:0000256" key="7">
    <source>
        <dbReference type="ARBA" id="ARBA00022786"/>
    </source>
</evidence>
<comment type="catalytic activity">
    <reaction evidence="1">
        <text>[E2 ubiquitin-conjugating enzyme]-S-ubiquitinyl-L-cysteine + [acceptor protein]-L-lysine = [E2 ubiquitin-conjugating enzyme]-L-cysteine + [acceptor protein]-N(6)-ubiquitinyl-L-lysine.</text>
        <dbReference type="EC" id="2.3.2.31"/>
    </reaction>
</comment>
<comment type="caution">
    <text evidence="13">The sequence shown here is derived from an EMBL/GenBank/DDBJ whole genome shotgun (WGS) entry which is preliminary data.</text>
</comment>
<evidence type="ECO:0000256" key="6">
    <source>
        <dbReference type="ARBA" id="ARBA00022771"/>
    </source>
</evidence>
<keyword evidence="7" id="KW-0833">Ubl conjugation pathway</keyword>
<evidence type="ECO:0000256" key="3">
    <source>
        <dbReference type="ARBA" id="ARBA00022679"/>
    </source>
</evidence>
<dbReference type="PROSITE" id="PS00518">
    <property type="entry name" value="ZF_RING_1"/>
    <property type="match status" value="2"/>
</dbReference>
<dbReference type="InterPro" id="IPR017907">
    <property type="entry name" value="Znf_RING_CS"/>
</dbReference>
<dbReference type="GO" id="GO:0061630">
    <property type="term" value="F:ubiquitin protein ligase activity"/>
    <property type="evidence" value="ECO:0007669"/>
    <property type="project" value="UniProtKB-EC"/>
</dbReference>
<dbReference type="PANTHER" id="PTHR11685">
    <property type="entry name" value="RBR FAMILY RING FINGER AND IBR DOMAIN-CONTAINING"/>
    <property type="match status" value="1"/>
</dbReference>
<dbReference type="EC" id="2.3.2.31" evidence="2"/>
<evidence type="ECO:0000256" key="1">
    <source>
        <dbReference type="ARBA" id="ARBA00001798"/>
    </source>
</evidence>
<evidence type="ECO:0000313" key="14">
    <source>
        <dbReference type="Proteomes" id="UP001210925"/>
    </source>
</evidence>
<dbReference type="GO" id="GO:0016567">
    <property type="term" value="P:protein ubiquitination"/>
    <property type="evidence" value="ECO:0007669"/>
    <property type="project" value="InterPro"/>
</dbReference>
<dbReference type="Gene3D" id="1.20.120.1750">
    <property type="match status" value="1"/>
</dbReference>
<feature type="domain" description="RING-type" evidence="11">
    <location>
        <begin position="122"/>
        <end position="166"/>
    </location>
</feature>
<evidence type="ECO:0000256" key="5">
    <source>
        <dbReference type="ARBA" id="ARBA00022737"/>
    </source>
</evidence>
<gene>
    <name evidence="13" type="ORF">HK103_004696</name>
</gene>
<dbReference type="InterPro" id="IPR001841">
    <property type="entry name" value="Znf_RING"/>
</dbReference>